<reference evidence="2" key="1">
    <citation type="journal article" date="2020" name="Stud. Mycol.">
        <title>101 Dothideomycetes genomes: a test case for predicting lifestyles and emergence of pathogens.</title>
        <authorList>
            <person name="Haridas S."/>
            <person name="Albert R."/>
            <person name="Binder M."/>
            <person name="Bloem J."/>
            <person name="Labutti K."/>
            <person name="Salamov A."/>
            <person name="Andreopoulos B."/>
            <person name="Baker S."/>
            <person name="Barry K."/>
            <person name="Bills G."/>
            <person name="Bluhm B."/>
            <person name="Cannon C."/>
            <person name="Castanera R."/>
            <person name="Culley D."/>
            <person name="Daum C."/>
            <person name="Ezra D."/>
            <person name="Gonzalez J."/>
            <person name="Henrissat B."/>
            <person name="Kuo A."/>
            <person name="Liang C."/>
            <person name="Lipzen A."/>
            <person name="Lutzoni F."/>
            <person name="Magnuson J."/>
            <person name="Mondo S."/>
            <person name="Nolan M."/>
            <person name="Ohm R."/>
            <person name="Pangilinan J."/>
            <person name="Park H.-J."/>
            <person name="Ramirez L."/>
            <person name="Alfaro M."/>
            <person name="Sun H."/>
            <person name="Tritt A."/>
            <person name="Yoshinaga Y."/>
            <person name="Zwiers L.-H."/>
            <person name="Turgeon B."/>
            <person name="Goodwin S."/>
            <person name="Spatafora J."/>
            <person name="Crous P."/>
            <person name="Grigoriev I."/>
        </authorList>
    </citation>
    <scope>NUCLEOTIDE SEQUENCE</scope>
    <source>
        <strain evidence="2">CBS 262.69</strain>
    </source>
</reference>
<name>A0A6G1I6Q4_9PEZI</name>
<dbReference type="PANTHER" id="PTHR43591:SF10">
    <property type="entry name" value="ABC TRANSMEMBRANE TYPE-1 DOMAIN-CONTAINING PROTEIN-RELATED"/>
    <property type="match status" value="1"/>
</dbReference>
<keyword evidence="3" id="KW-1185">Reference proteome</keyword>
<dbReference type="GO" id="GO:0008168">
    <property type="term" value="F:methyltransferase activity"/>
    <property type="evidence" value="ECO:0007669"/>
    <property type="project" value="UniProtKB-KW"/>
</dbReference>
<organism evidence="2 3">
    <name type="scientific">Trichodelitschia bisporula</name>
    <dbReference type="NCBI Taxonomy" id="703511"/>
    <lineage>
        <taxon>Eukaryota</taxon>
        <taxon>Fungi</taxon>
        <taxon>Dikarya</taxon>
        <taxon>Ascomycota</taxon>
        <taxon>Pezizomycotina</taxon>
        <taxon>Dothideomycetes</taxon>
        <taxon>Dothideomycetes incertae sedis</taxon>
        <taxon>Phaeotrichales</taxon>
        <taxon>Phaeotrichaceae</taxon>
        <taxon>Trichodelitschia</taxon>
    </lineage>
</organism>
<dbReference type="InterPro" id="IPR029063">
    <property type="entry name" value="SAM-dependent_MTases_sf"/>
</dbReference>
<evidence type="ECO:0000313" key="3">
    <source>
        <dbReference type="Proteomes" id="UP000799640"/>
    </source>
</evidence>
<keyword evidence="2" id="KW-0808">Transferase</keyword>
<feature type="region of interest" description="Disordered" evidence="1">
    <location>
        <begin position="1"/>
        <end position="43"/>
    </location>
</feature>
<dbReference type="PANTHER" id="PTHR43591">
    <property type="entry name" value="METHYLTRANSFERASE"/>
    <property type="match status" value="1"/>
</dbReference>
<accession>A0A6G1I6Q4</accession>
<evidence type="ECO:0000256" key="1">
    <source>
        <dbReference type="SAM" id="MobiDB-lite"/>
    </source>
</evidence>
<evidence type="ECO:0000313" key="2">
    <source>
        <dbReference type="EMBL" id="KAF2403806.1"/>
    </source>
</evidence>
<dbReference type="Gene3D" id="3.40.50.150">
    <property type="entry name" value="Vaccinia Virus protein VP39"/>
    <property type="match status" value="1"/>
</dbReference>
<sequence>MGGDLGMEATRSPSAEKKSPSPVQVAGSDGGTESLGFGHDEGYADSSVESIEVEVWDHDSSYGDELQSMTTSLSSTAYHFVEEHGRTYHSYRQGRYKLPNDEIEADRLDIHHALVLAIMHGELNLAPIAGDIESAIDLGTGTGIWAMDFADAHPNTDLKANDLTPVQQHMVPPKLEFIVDDIEDEWLYEHTPFDYVHGRFLAGAILNWPRLIQQAYTCTKPLGWVEFQEWDTRIYSADGTLHPSHSLQTFHNITSDAHEKRGFDMSPGKKLQGWLRDAGFINIVAKRYVVPLGMWAKDKHYKTIGAYNFLQMKQAFEGIALGTLTQDGWTVEECQILAAKTLTDAKDPKIHSQYDFYVVYGQKPAG</sequence>
<gene>
    <name evidence="2" type="ORF">EJ06DRAFT_527406</name>
</gene>
<protein>
    <submittedName>
        <fullName evidence="2">S-adenosyl-L-methionine-dependent methyltransferase</fullName>
    </submittedName>
</protein>
<keyword evidence="2" id="KW-0489">Methyltransferase</keyword>
<dbReference type="EMBL" id="ML996689">
    <property type="protein sequence ID" value="KAF2403806.1"/>
    <property type="molecule type" value="Genomic_DNA"/>
</dbReference>
<dbReference type="CDD" id="cd02440">
    <property type="entry name" value="AdoMet_MTases"/>
    <property type="match status" value="1"/>
</dbReference>
<dbReference type="Pfam" id="PF13489">
    <property type="entry name" value="Methyltransf_23"/>
    <property type="match status" value="1"/>
</dbReference>
<dbReference type="GO" id="GO:0032259">
    <property type="term" value="P:methylation"/>
    <property type="evidence" value="ECO:0007669"/>
    <property type="project" value="UniProtKB-KW"/>
</dbReference>
<dbReference type="SUPFAM" id="SSF53335">
    <property type="entry name" value="S-adenosyl-L-methionine-dependent methyltransferases"/>
    <property type="match status" value="1"/>
</dbReference>
<dbReference type="AlphaFoldDB" id="A0A6G1I6Q4"/>
<proteinExistence type="predicted"/>
<dbReference type="OrthoDB" id="2013972at2759"/>
<dbReference type="Proteomes" id="UP000799640">
    <property type="component" value="Unassembled WGS sequence"/>
</dbReference>